<feature type="transmembrane region" description="Helical" evidence="1">
    <location>
        <begin position="114"/>
        <end position="135"/>
    </location>
</feature>
<proteinExistence type="predicted"/>
<evidence type="ECO:0000313" key="2">
    <source>
        <dbReference type="EMBL" id="OIV41067.1"/>
    </source>
</evidence>
<protein>
    <submittedName>
        <fullName evidence="2">Uncharacterized protein</fullName>
    </submittedName>
</protein>
<keyword evidence="1" id="KW-1133">Transmembrane helix</keyword>
<dbReference type="AlphaFoldDB" id="A0A1J7BQT2"/>
<keyword evidence="1" id="KW-0812">Transmembrane</keyword>
<comment type="caution">
    <text evidence="2">The sequence shown here is derived from an EMBL/GenBank/DDBJ whole genome shotgun (WGS) entry which is preliminary data.</text>
</comment>
<evidence type="ECO:0000313" key="3">
    <source>
        <dbReference type="Proteomes" id="UP000182826"/>
    </source>
</evidence>
<dbReference type="EMBL" id="MLFK01000008">
    <property type="protein sequence ID" value="OIV41067.1"/>
    <property type="molecule type" value="Genomic_DNA"/>
</dbReference>
<keyword evidence="3" id="KW-1185">Reference proteome</keyword>
<feature type="transmembrane region" description="Helical" evidence="1">
    <location>
        <begin position="141"/>
        <end position="158"/>
    </location>
</feature>
<reference evidence="2 3" key="1">
    <citation type="submission" date="2016-10" db="EMBL/GenBank/DDBJ databases">
        <title>Draft Genome Sequence of Rhizobacteria Flavobacterium johnsoniae CI04.</title>
        <authorList>
            <person name="Bravo J.I."/>
            <person name="Lozano G.L."/>
            <person name="Handelsman J."/>
        </authorList>
    </citation>
    <scope>NUCLEOTIDE SEQUENCE [LARGE SCALE GENOMIC DNA]</scope>
    <source>
        <strain evidence="2 3">CI04</strain>
    </source>
</reference>
<gene>
    <name evidence="2" type="ORF">BKM63_15325</name>
</gene>
<evidence type="ECO:0000256" key="1">
    <source>
        <dbReference type="SAM" id="Phobius"/>
    </source>
</evidence>
<sequence length="179" mass="20677">MKPETTNLKLKTCTNFHLDKELMESKLSIAAFRSRLKNSTEIGSPNVFLGQSRIFPLSGPAKPFYGFFDDKSFSLTINSAKSTAVFLVKGNYEDVDNKLHVNYSVEPISKLQSAWVKFAPIVLIVALNIFFLFFARGLRRASTIVNLFLLFMAFYSRWKEERKRKKLEQKFVSVFEIKR</sequence>
<organism evidence="2 3">
    <name type="scientific">Flavobacterium johnsoniae</name>
    <name type="common">Cytophaga johnsonae</name>
    <dbReference type="NCBI Taxonomy" id="986"/>
    <lineage>
        <taxon>Bacteria</taxon>
        <taxon>Pseudomonadati</taxon>
        <taxon>Bacteroidota</taxon>
        <taxon>Flavobacteriia</taxon>
        <taxon>Flavobacteriales</taxon>
        <taxon>Flavobacteriaceae</taxon>
        <taxon>Flavobacterium</taxon>
    </lineage>
</organism>
<dbReference type="Proteomes" id="UP000182826">
    <property type="component" value="Unassembled WGS sequence"/>
</dbReference>
<name>A0A1J7BQT2_FLAJO</name>
<keyword evidence="1" id="KW-0472">Membrane</keyword>
<accession>A0A1J7BQT2</accession>